<sequence length="406" mass="43544">MKFLRDLLDRQAHHFEKGGSLEWLYPLWEAQDTFLYTPGEVTRSAPHVRDAIDMKRLMMTVVMALAGCVYMALYNTGYQAHLAIAAGAVPLDTWQTHAMESMGLPFAPDDLQACLVHGSLYFLPVLVVTFAVGGLWEALFASVRRHEVNEGFLVTGMLLPLTLPATIPLWQVALGISFGVVVGKEVFGGTGMNVLNPALTARAFLFFAYPAEMSGDAVWIAASTTPDGVSGATVLALATESGMSGVVDTVDLWQAFIGLMPGSMGETSTLACLAGALVLIATGVGSWRIMLSVAVGTLGTAALLNILGSATNPFFEVTPLWHFLLGGWAFGAVYMATDPVSGPSTLTGHYVYGFLIGLLAVLIRVVNPAYPEGIMLAILFMNLFAPLIDYVAVQANVRRRRAKHAR</sequence>
<feature type="transmembrane region" description="Helical" evidence="16">
    <location>
        <begin position="373"/>
        <end position="393"/>
    </location>
</feature>
<dbReference type="GO" id="GO:0010181">
    <property type="term" value="F:FMN binding"/>
    <property type="evidence" value="ECO:0007669"/>
    <property type="project" value="InterPro"/>
</dbReference>
<proteinExistence type="inferred from homology"/>
<evidence type="ECO:0000256" key="15">
    <source>
        <dbReference type="ARBA" id="ARBA00023201"/>
    </source>
</evidence>
<feature type="transmembrane region" description="Helical" evidence="16">
    <location>
        <begin position="349"/>
        <end position="367"/>
    </location>
</feature>
<evidence type="ECO:0000256" key="6">
    <source>
        <dbReference type="ARBA" id="ARBA00022643"/>
    </source>
</evidence>
<evidence type="ECO:0000313" key="17">
    <source>
        <dbReference type="EMBL" id="SVA78272.1"/>
    </source>
</evidence>
<keyword evidence="3" id="KW-0997">Cell inner membrane</keyword>
<evidence type="ECO:0000256" key="5">
    <source>
        <dbReference type="ARBA" id="ARBA00022630"/>
    </source>
</evidence>
<keyword evidence="7 16" id="KW-0812">Transmembrane</keyword>
<dbReference type="GO" id="GO:0022904">
    <property type="term" value="P:respiratory electron transport chain"/>
    <property type="evidence" value="ECO:0007669"/>
    <property type="project" value="InterPro"/>
</dbReference>
<dbReference type="PANTHER" id="PTHR30578">
    <property type="entry name" value="ELECTRON TRANSPORT COMPLEX PROTEIN RNFD"/>
    <property type="match status" value="1"/>
</dbReference>
<keyword evidence="11" id="KW-0915">Sodium</keyword>
<feature type="transmembrane region" description="Helical" evidence="16">
    <location>
        <begin position="57"/>
        <end position="74"/>
    </location>
</feature>
<evidence type="ECO:0000256" key="16">
    <source>
        <dbReference type="SAM" id="Phobius"/>
    </source>
</evidence>
<reference evidence="17" key="1">
    <citation type="submission" date="2018-05" db="EMBL/GenBank/DDBJ databases">
        <authorList>
            <person name="Lanie J.A."/>
            <person name="Ng W.-L."/>
            <person name="Kazmierczak K.M."/>
            <person name="Andrzejewski T.M."/>
            <person name="Davidsen T.M."/>
            <person name="Wayne K.J."/>
            <person name="Tettelin H."/>
            <person name="Glass J.I."/>
            <person name="Rusch D."/>
            <person name="Podicherti R."/>
            <person name="Tsui H.-C.T."/>
            <person name="Winkler M.E."/>
        </authorList>
    </citation>
    <scope>NUCLEOTIDE SEQUENCE</scope>
</reference>
<dbReference type="GO" id="GO:0005886">
    <property type="term" value="C:plasma membrane"/>
    <property type="evidence" value="ECO:0007669"/>
    <property type="project" value="TreeGrafter"/>
</dbReference>
<dbReference type="Pfam" id="PF03116">
    <property type="entry name" value="NQR2_RnfD_RnfE"/>
    <property type="match status" value="1"/>
</dbReference>
<keyword evidence="13" id="KW-0830">Ubiquinone</keyword>
<evidence type="ECO:0000256" key="7">
    <source>
        <dbReference type="ARBA" id="ARBA00022692"/>
    </source>
</evidence>
<feature type="transmembrane region" description="Helical" evidence="16">
    <location>
        <begin position="120"/>
        <end position="140"/>
    </location>
</feature>
<keyword evidence="6" id="KW-0288">FMN</keyword>
<keyword evidence="15" id="KW-0739">Sodium transport</keyword>
<dbReference type="NCBIfam" id="TIGR01937">
    <property type="entry name" value="nqrB"/>
    <property type="match status" value="1"/>
</dbReference>
<evidence type="ECO:0000256" key="14">
    <source>
        <dbReference type="ARBA" id="ARBA00023136"/>
    </source>
</evidence>
<evidence type="ECO:0000256" key="3">
    <source>
        <dbReference type="ARBA" id="ARBA00022519"/>
    </source>
</evidence>
<evidence type="ECO:0000256" key="13">
    <source>
        <dbReference type="ARBA" id="ARBA00023075"/>
    </source>
</evidence>
<evidence type="ECO:0000256" key="2">
    <source>
        <dbReference type="ARBA" id="ARBA00022475"/>
    </source>
</evidence>
<keyword evidence="4" id="KW-0597">Phosphoprotein</keyword>
<evidence type="ECO:0000256" key="10">
    <source>
        <dbReference type="ARBA" id="ARBA00023027"/>
    </source>
</evidence>
<dbReference type="PIRSF" id="PIRSF016055">
    <property type="entry name" value="NADH-UbQ_OxRdtase_B_su"/>
    <property type="match status" value="1"/>
</dbReference>
<organism evidence="17">
    <name type="scientific">marine metagenome</name>
    <dbReference type="NCBI Taxonomy" id="408172"/>
    <lineage>
        <taxon>unclassified sequences</taxon>
        <taxon>metagenomes</taxon>
        <taxon>ecological metagenomes</taxon>
    </lineage>
</organism>
<keyword evidence="9 16" id="KW-1133">Transmembrane helix</keyword>
<keyword evidence="1" id="KW-0813">Transport</keyword>
<keyword evidence="2" id="KW-1003">Cell membrane</keyword>
<accession>A0A381YNS4</accession>
<evidence type="ECO:0000256" key="12">
    <source>
        <dbReference type="ARBA" id="ARBA00023065"/>
    </source>
</evidence>
<dbReference type="HAMAP" id="MF_00426">
    <property type="entry name" value="NqrB"/>
    <property type="match status" value="1"/>
</dbReference>
<keyword evidence="8" id="KW-1278">Translocase</keyword>
<dbReference type="InterPro" id="IPR004338">
    <property type="entry name" value="NqrB/RnfD"/>
</dbReference>
<gene>
    <name evidence="17" type="ORF">METZ01_LOCUS131126</name>
</gene>
<dbReference type="AlphaFoldDB" id="A0A381YNS4"/>
<protein>
    <submittedName>
        <fullName evidence="17">Uncharacterized protein</fullName>
    </submittedName>
</protein>
<feature type="transmembrane region" description="Helical" evidence="16">
    <location>
        <begin position="287"/>
        <end position="308"/>
    </location>
</feature>
<dbReference type="EMBL" id="UINC01018600">
    <property type="protein sequence ID" value="SVA78272.1"/>
    <property type="molecule type" value="Genomic_DNA"/>
</dbReference>
<evidence type="ECO:0000256" key="4">
    <source>
        <dbReference type="ARBA" id="ARBA00022553"/>
    </source>
</evidence>
<evidence type="ECO:0000256" key="9">
    <source>
        <dbReference type="ARBA" id="ARBA00022989"/>
    </source>
</evidence>
<keyword evidence="12" id="KW-0406">Ion transport</keyword>
<feature type="transmembrane region" description="Helical" evidence="16">
    <location>
        <begin position="252"/>
        <end position="280"/>
    </location>
</feature>
<dbReference type="GO" id="GO:0055085">
    <property type="term" value="P:transmembrane transport"/>
    <property type="evidence" value="ECO:0007669"/>
    <property type="project" value="InterPro"/>
</dbReference>
<evidence type="ECO:0000256" key="8">
    <source>
        <dbReference type="ARBA" id="ARBA00022967"/>
    </source>
</evidence>
<feature type="transmembrane region" description="Helical" evidence="16">
    <location>
        <begin position="320"/>
        <end position="337"/>
    </location>
</feature>
<evidence type="ECO:0000256" key="11">
    <source>
        <dbReference type="ARBA" id="ARBA00023053"/>
    </source>
</evidence>
<feature type="transmembrane region" description="Helical" evidence="16">
    <location>
        <begin position="152"/>
        <end position="173"/>
    </location>
</feature>
<dbReference type="InterPro" id="IPR010966">
    <property type="entry name" value="NqrB"/>
</dbReference>
<name>A0A381YNS4_9ZZZZ</name>
<dbReference type="PANTHER" id="PTHR30578:SF1">
    <property type="entry name" value="NA(+)-TRANSLOCATING NADH-QUINONE REDUCTASE SUBUNIT B"/>
    <property type="match status" value="1"/>
</dbReference>
<dbReference type="GO" id="GO:0016655">
    <property type="term" value="F:oxidoreductase activity, acting on NAD(P)H, quinone or similar compound as acceptor"/>
    <property type="evidence" value="ECO:0007669"/>
    <property type="project" value="InterPro"/>
</dbReference>
<keyword evidence="5" id="KW-0285">Flavoprotein</keyword>
<keyword evidence="14 16" id="KW-0472">Membrane</keyword>
<dbReference type="GO" id="GO:0006814">
    <property type="term" value="P:sodium ion transport"/>
    <property type="evidence" value="ECO:0007669"/>
    <property type="project" value="UniProtKB-KW"/>
</dbReference>
<dbReference type="NCBIfam" id="NF003756">
    <property type="entry name" value="PRK05349.1"/>
    <property type="match status" value="1"/>
</dbReference>
<evidence type="ECO:0000256" key="1">
    <source>
        <dbReference type="ARBA" id="ARBA00022448"/>
    </source>
</evidence>
<keyword evidence="10" id="KW-0520">NAD</keyword>